<keyword evidence="4" id="KW-1185">Reference proteome</keyword>
<evidence type="ECO:0000256" key="1">
    <source>
        <dbReference type="SAM" id="MobiDB-lite"/>
    </source>
</evidence>
<evidence type="ECO:0000313" key="4">
    <source>
        <dbReference type="Proteomes" id="UP000286045"/>
    </source>
</evidence>
<evidence type="ECO:0000313" key="3">
    <source>
        <dbReference type="EMBL" id="RWA08695.1"/>
    </source>
</evidence>
<dbReference type="EMBL" id="RYZI01000187">
    <property type="protein sequence ID" value="RWA08695.1"/>
    <property type="molecule type" value="Genomic_DNA"/>
</dbReference>
<feature type="transmembrane region" description="Helical" evidence="2">
    <location>
        <begin position="258"/>
        <end position="279"/>
    </location>
</feature>
<sequence length="377" mass="42066">MARIKVNLPLVHQLPLQYVLIIPIFISVLAALTLTIHGDVNIPLLYSQCHARSRLPAISHLPVLGAPACFLVSTFMLATASMRGVAQLSVLLAFLGALLTACRVEAARTCNQRSWNIRSPTLSWLTFNLIGGTFVWDLWIIPAFLKRAKDVRVERIKQDAMEFGQASRDLFEDEERIMLERSLTTKAEVCAIPIAVAIGFIAPSILMLTLRDAMSVIVWLLFPLWVAVVHRIIKFAVIELSRDDGPLYLESHPLLVTLVYALPFVASLLSHAFLIWNLFHKDDSRQMTHTALKFMTIDYAFIALTVLYWVFVESGIVPTVVMIAFSVFLGPGAALCLTWLVREKAICAFAISGEKYESDDETDGDDSTVHEDTPLLN</sequence>
<feature type="transmembrane region" description="Helical" evidence="2">
    <location>
        <begin position="84"/>
        <end position="102"/>
    </location>
</feature>
<reference evidence="3 4" key="1">
    <citation type="submission" date="2018-12" db="EMBL/GenBank/DDBJ databases">
        <title>Draft genome sequence of Xylaria grammica IHI A82.</title>
        <authorList>
            <person name="Buettner E."/>
            <person name="Kellner H."/>
        </authorList>
    </citation>
    <scope>NUCLEOTIDE SEQUENCE [LARGE SCALE GENOMIC DNA]</scope>
    <source>
        <strain evidence="3 4">IHI A82</strain>
    </source>
</reference>
<dbReference type="AlphaFoldDB" id="A0A439D2M2"/>
<feature type="transmembrane region" description="Helical" evidence="2">
    <location>
        <begin position="316"/>
        <end position="341"/>
    </location>
</feature>
<organism evidence="3 4">
    <name type="scientific">Xylaria grammica</name>
    <dbReference type="NCBI Taxonomy" id="363999"/>
    <lineage>
        <taxon>Eukaryota</taxon>
        <taxon>Fungi</taxon>
        <taxon>Dikarya</taxon>
        <taxon>Ascomycota</taxon>
        <taxon>Pezizomycotina</taxon>
        <taxon>Sordariomycetes</taxon>
        <taxon>Xylariomycetidae</taxon>
        <taxon>Xylariales</taxon>
        <taxon>Xylariaceae</taxon>
        <taxon>Xylaria</taxon>
    </lineage>
</organism>
<proteinExistence type="predicted"/>
<feature type="transmembrane region" description="Helical" evidence="2">
    <location>
        <begin position="16"/>
        <end position="36"/>
    </location>
</feature>
<feature type="transmembrane region" description="Helical" evidence="2">
    <location>
        <begin position="291"/>
        <end position="310"/>
    </location>
</feature>
<comment type="caution">
    <text evidence="3">The sequence shown here is derived from an EMBL/GenBank/DDBJ whole genome shotgun (WGS) entry which is preliminary data.</text>
</comment>
<evidence type="ECO:0000256" key="2">
    <source>
        <dbReference type="SAM" id="Phobius"/>
    </source>
</evidence>
<feature type="transmembrane region" description="Helical" evidence="2">
    <location>
        <begin position="217"/>
        <end position="238"/>
    </location>
</feature>
<feature type="transmembrane region" description="Helical" evidence="2">
    <location>
        <begin position="122"/>
        <end position="145"/>
    </location>
</feature>
<feature type="compositionally biased region" description="Acidic residues" evidence="1">
    <location>
        <begin position="357"/>
        <end position="366"/>
    </location>
</feature>
<keyword evidence="2" id="KW-0472">Membrane</keyword>
<keyword evidence="2" id="KW-0812">Transmembrane</keyword>
<gene>
    <name evidence="3" type="ORF">EKO27_g6411</name>
</gene>
<protein>
    <submittedName>
        <fullName evidence="3">Uncharacterized protein</fullName>
    </submittedName>
</protein>
<name>A0A439D2M2_9PEZI</name>
<dbReference type="Proteomes" id="UP000286045">
    <property type="component" value="Unassembled WGS sequence"/>
</dbReference>
<feature type="compositionally biased region" description="Basic and acidic residues" evidence="1">
    <location>
        <begin position="367"/>
        <end position="377"/>
    </location>
</feature>
<feature type="transmembrane region" description="Helical" evidence="2">
    <location>
        <begin position="191"/>
        <end position="210"/>
    </location>
</feature>
<keyword evidence="2" id="KW-1133">Transmembrane helix</keyword>
<feature type="region of interest" description="Disordered" evidence="1">
    <location>
        <begin position="357"/>
        <end position="377"/>
    </location>
</feature>
<accession>A0A439D2M2</accession>
<feature type="transmembrane region" description="Helical" evidence="2">
    <location>
        <begin position="57"/>
        <end position="78"/>
    </location>
</feature>